<evidence type="ECO:0000313" key="3">
    <source>
        <dbReference type="Proteomes" id="UP000434209"/>
    </source>
</evidence>
<keyword evidence="1" id="KW-0732">Signal</keyword>
<dbReference type="KEGG" id="pacp:FAZ97_31105"/>
<organism evidence="2 3">
    <name type="scientific">Paraburkholderia acidiphila</name>
    <dbReference type="NCBI Taxonomy" id="2571747"/>
    <lineage>
        <taxon>Bacteria</taxon>
        <taxon>Pseudomonadati</taxon>
        <taxon>Pseudomonadota</taxon>
        <taxon>Betaproteobacteria</taxon>
        <taxon>Burkholderiales</taxon>
        <taxon>Burkholderiaceae</taxon>
        <taxon>Paraburkholderia</taxon>
    </lineage>
</organism>
<feature type="chain" id="PRO_5031174328" description="Outer membrane surface antigen" evidence="1">
    <location>
        <begin position="33"/>
        <end position="135"/>
    </location>
</feature>
<dbReference type="EMBL" id="CP046912">
    <property type="protein sequence ID" value="QGZ59446.1"/>
    <property type="molecule type" value="Genomic_DNA"/>
</dbReference>
<accession>A0A7Z2GD07</accession>
<feature type="signal peptide" evidence="1">
    <location>
        <begin position="1"/>
        <end position="32"/>
    </location>
</feature>
<sequence>MIPHSRKTSSARALARAATASALLVYVHTALAANLEFLHDTPLSYMKQKDIDSVKQAAIDALNSKSDGESAQWTNEGLGNGVKIDATLTPRDTSKTGDRTCRVVDVVLNAKGQSLNLNPRYCRTGNAQWQLQKKN</sequence>
<keyword evidence="3" id="KW-1185">Reference proteome</keyword>
<gene>
    <name evidence="2" type="ORF">FAZ97_31105</name>
</gene>
<dbReference type="RefSeq" id="WP_158762628.1">
    <property type="nucleotide sequence ID" value="NZ_CP046912.1"/>
</dbReference>
<reference evidence="2 3" key="1">
    <citation type="submission" date="2019-12" db="EMBL/GenBank/DDBJ databases">
        <title>Paraburkholderia acidiphila 7Q-K02 sp. nov and Paraburkholderia acidisoli DHF22 sp. nov., two strains isolated from forest soil.</title>
        <authorList>
            <person name="Gao Z."/>
            <person name="Qiu L."/>
        </authorList>
    </citation>
    <scope>NUCLEOTIDE SEQUENCE [LARGE SCALE GENOMIC DNA]</scope>
    <source>
        <strain evidence="2 3">7Q-K02</strain>
    </source>
</reference>
<dbReference type="AlphaFoldDB" id="A0A7Z2GD07"/>
<protein>
    <recommendedName>
        <fullName evidence="4">Outer membrane surface antigen</fullName>
    </recommendedName>
</protein>
<proteinExistence type="predicted"/>
<dbReference type="OrthoDB" id="8775956at2"/>
<name>A0A7Z2GD07_9BURK</name>
<dbReference type="Proteomes" id="UP000434209">
    <property type="component" value="Chromosome 4"/>
</dbReference>
<evidence type="ECO:0000313" key="2">
    <source>
        <dbReference type="EMBL" id="QGZ59446.1"/>
    </source>
</evidence>
<evidence type="ECO:0008006" key="4">
    <source>
        <dbReference type="Google" id="ProtNLM"/>
    </source>
</evidence>
<evidence type="ECO:0000256" key="1">
    <source>
        <dbReference type="SAM" id="SignalP"/>
    </source>
</evidence>